<dbReference type="Gene3D" id="1.10.357.140">
    <property type="entry name" value="UbiA prenyltransferase"/>
    <property type="match status" value="1"/>
</dbReference>
<dbReference type="PANTHER" id="PTHR13929:SF0">
    <property type="entry name" value="UBIA PRENYLTRANSFERASE DOMAIN-CONTAINING PROTEIN 1"/>
    <property type="match status" value="1"/>
</dbReference>
<dbReference type="PIRSF" id="PIRSF005355">
    <property type="entry name" value="UBIAD1"/>
    <property type="match status" value="1"/>
</dbReference>
<dbReference type="CDD" id="cd13962">
    <property type="entry name" value="PT_UbiA_UBIAD1"/>
    <property type="match status" value="1"/>
</dbReference>
<evidence type="ECO:0000313" key="10">
    <source>
        <dbReference type="EMBL" id="SDK92785.1"/>
    </source>
</evidence>
<dbReference type="PANTHER" id="PTHR13929">
    <property type="entry name" value="1,4-DIHYDROXY-2-NAPHTHOATE OCTAPRENYLTRANSFERASE"/>
    <property type="match status" value="1"/>
</dbReference>
<feature type="transmembrane region" description="Helical" evidence="8">
    <location>
        <begin position="285"/>
        <end position="303"/>
    </location>
</feature>
<dbReference type="InterPro" id="IPR004657">
    <property type="entry name" value="MenA"/>
</dbReference>
<feature type="transmembrane region" description="Helical" evidence="8">
    <location>
        <begin position="120"/>
        <end position="139"/>
    </location>
</feature>
<proteinExistence type="inferred from homology"/>
<evidence type="ECO:0000256" key="8">
    <source>
        <dbReference type="HAMAP-Rule" id="MF_01937"/>
    </source>
</evidence>
<keyword evidence="5 8" id="KW-0812">Transmembrane</keyword>
<keyword evidence="11" id="KW-1185">Reference proteome</keyword>
<gene>
    <name evidence="8" type="primary">menA</name>
    <name evidence="10" type="ORF">SAMN05216216_11441</name>
</gene>
<feature type="transmembrane region" description="Helical" evidence="8">
    <location>
        <begin position="175"/>
        <end position="194"/>
    </location>
</feature>
<evidence type="ECO:0000313" key="11">
    <source>
        <dbReference type="Proteomes" id="UP000199008"/>
    </source>
</evidence>
<evidence type="ECO:0000256" key="7">
    <source>
        <dbReference type="ARBA" id="ARBA00023136"/>
    </source>
</evidence>
<feature type="transmembrane region" description="Helical" evidence="8">
    <location>
        <begin position="21"/>
        <end position="40"/>
    </location>
</feature>
<dbReference type="GO" id="GO:0046428">
    <property type="term" value="F:1,4-dihydroxy-2-naphthoate polyprenyltransferase activity"/>
    <property type="evidence" value="ECO:0007669"/>
    <property type="project" value="UniProtKB-UniRule"/>
</dbReference>
<dbReference type="InterPro" id="IPR044878">
    <property type="entry name" value="UbiA_sf"/>
</dbReference>
<dbReference type="FunFam" id="1.10.357.140:FF:000007">
    <property type="entry name" value="1,4-dihydroxy-2-naphthoate octaprenyltransferase"/>
    <property type="match status" value="1"/>
</dbReference>
<dbReference type="Proteomes" id="UP000199008">
    <property type="component" value="Unassembled WGS sequence"/>
</dbReference>
<reference evidence="11" key="1">
    <citation type="submission" date="2016-10" db="EMBL/GenBank/DDBJ databases">
        <authorList>
            <person name="Varghese N."/>
            <person name="Submissions S."/>
        </authorList>
    </citation>
    <scope>NUCLEOTIDE SEQUENCE [LARGE SCALE GENOMIC DNA]</scope>
    <source>
        <strain evidence="11">CGMCC 1.8895</strain>
    </source>
</reference>
<evidence type="ECO:0000256" key="6">
    <source>
        <dbReference type="ARBA" id="ARBA00022989"/>
    </source>
</evidence>
<dbReference type="Gene3D" id="1.20.120.1780">
    <property type="entry name" value="UbiA prenyltransferase"/>
    <property type="match status" value="1"/>
</dbReference>
<name>A0A1G9FWT6_9BACL</name>
<comment type="similarity">
    <text evidence="8">Belongs to the MenA family. Type 1 subfamily.</text>
</comment>
<protein>
    <recommendedName>
        <fullName evidence="8 9">1,4-dihydroxy-2-naphthoate octaprenyltransferase</fullName>
        <shortName evidence="8">DHNA-octaprenyltransferase</shortName>
        <ecNumber evidence="8 9">2.5.1.74</ecNumber>
    </recommendedName>
</protein>
<evidence type="ECO:0000256" key="3">
    <source>
        <dbReference type="ARBA" id="ARBA00022475"/>
    </source>
</evidence>
<feature type="transmembrane region" description="Helical" evidence="8">
    <location>
        <begin position="215"/>
        <end position="238"/>
    </location>
</feature>
<dbReference type="STRING" id="576118.SAMN05216216_11441"/>
<dbReference type="GO" id="GO:0009234">
    <property type="term" value="P:menaquinone biosynthetic process"/>
    <property type="evidence" value="ECO:0007669"/>
    <property type="project" value="UniProtKB-UniRule"/>
</dbReference>
<dbReference type="InterPro" id="IPR026046">
    <property type="entry name" value="UBIAD1"/>
</dbReference>
<dbReference type="GO" id="GO:0005886">
    <property type="term" value="C:plasma membrane"/>
    <property type="evidence" value="ECO:0007669"/>
    <property type="project" value="UniProtKB-SubCell"/>
</dbReference>
<feature type="transmembrane region" description="Helical" evidence="8">
    <location>
        <begin position="96"/>
        <end position="114"/>
    </location>
</feature>
<evidence type="ECO:0000256" key="5">
    <source>
        <dbReference type="ARBA" id="ARBA00022692"/>
    </source>
</evidence>
<organism evidence="10 11">
    <name type="scientific">Lacicoccus qingdaonensis</name>
    <dbReference type="NCBI Taxonomy" id="576118"/>
    <lineage>
        <taxon>Bacteria</taxon>
        <taxon>Bacillati</taxon>
        <taxon>Bacillota</taxon>
        <taxon>Bacilli</taxon>
        <taxon>Bacillales</taxon>
        <taxon>Salinicoccaceae</taxon>
        <taxon>Lacicoccus</taxon>
    </lineage>
</organism>
<comment type="function">
    <text evidence="8">Conversion of 1,4-dihydroxy-2-naphthoate (DHNA) to demethylmenaquinone (DMK).</text>
</comment>
<comment type="subcellular location">
    <subcellularLocation>
        <location evidence="8">Cell membrane</location>
        <topology evidence="8">Multi-pass membrane protein</topology>
    </subcellularLocation>
    <subcellularLocation>
        <location evidence="1">Membrane</location>
        <topology evidence="1">Multi-pass membrane protein</topology>
    </subcellularLocation>
</comment>
<feature type="transmembrane region" description="Helical" evidence="8">
    <location>
        <begin position="244"/>
        <end position="264"/>
    </location>
</feature>
<dbReference type="GO" id="GO:0042371">
    <property type="term" value="P:vitamin K biosynthetic process"/>
    <property type="evidence" value="ECO:0007669"/>
    <property type="project" value="TreeGrafter"/>
</dbReference>
<dbReference type="EC" id="2.5.1.74" evidence="8 9"/>
<comment type="catalytic activity">
    <reaction evidence="8">
        <text>an all-trans-polyprenyl diphosphate + 1,4-dihydroxy-2-naphthoate + H(+) = a 2-demethylmenaquinol + CO2 + diphosphate</text>
        <dbReference type="Rhea" id="RHEA:26478"/>
        <dbReference type="Rhea" id="RHEA-COMP:9563"/>
        <dbReference type="Rhea" id="RHEA-COMP:9564"/>
        <dbReference type="ChEBI" id="CHEBI:11173"/>
        <dbReference type="ChEBI" id="CHEBI:15378"/>
        <dbReference type="ChEBI" id="CHEBI:16526"/>
        <dbReference type="ChEBI" id="CHEBI:33019"/>
        <dbReference type="ChEBI" id="CHEBI:55437"/>
        <dbReference type="ChEBI" id="CHEBI:58914"/>
        <dbReference type="EC" id="2.5.1.74"/>
    </reaction>
</comment>
<keyword evidence="4 8" id="KW-0808">Transferase</keyword>
<dbReference type="NCBIfam" id="TIGR00751">
    <property type="entry name" value="menA"/>
    <property type="match status" value="1"/>
</dbReference>
<keyword evidence="3 8" id="KW-1003">Cell membrane</keyword>
<sequence length="305" mass="33724">MQGPDTHSGFKKYISLTRPHTLTASFVPVLVGTFSVLLFAPIRWDMFIAMLIATLLIQSATNMFNEYFDYKRGLDTHDSVGIAGAIVRNGMSPQSVFNFAVTFYVIAALIGLYIAFNSSLWILLIGIISMAVGYLYTGGPFPISWTPFGEVFAGFFMGTVIIMITFFIHTGTLHYFPLLMSIPVAITIGLLNMANNIRDREKDRQSGRKTFVIMVGKPLAVITSAVLLLFCYLFLIWITFFESIGSIFLLLPLLSAPVAFKTVVKWKKGDTPIELIPAMASMGKLNTMFGMLLSIGLLIYGMTGI</sequence>
<comment type="pathway">
    <text evidence="8">Quinol/quinone metabolism; menaquinone biosynthesis; menaquinol from 1,4-dihydroxy-2-naphthoate: step 1/2.</text>
</comment>
<keyword evidence="7 8" id="KW-0472">Membrane</keyword>
<feature type="transmembrane region" description="Helical" evidence="8">
    <location>
        <begin position="46"/>
        <end position="64"/>
    </location>
</feature>
<dbReference type="AlphaFoldDB" id="A0A1G9FWT6"/>
<evidence type="ECO:0000256" key="1">
    <source>
        <dbReference type="ARBA" id="ARBA00004141"/>
    </source>
</evidence>
<dbReference type="HAMAP" id="MF_01937">
    <property type="entry name" value="MenA_1"/>
    <property type="match status" value="1"/>
</dbReference>
<keyword evidence="2 8" id="KW-0474">Menaquinone biosynthesis</keyword>
<evidence type="ECO:0000256" key="9">
    <source>
        <dbReference type="NCBIfam" id="TIGR00751"/>
    </source>
</evidence>
<dbReference type="NCBIfam" id="NF004749">
    <property type="entry name" value="PRK06080.1-1"/>
    <property type="match status" value="1"/>
</dbReference>
<dbReference type="EMBL" id="FNFY01000014">
    <property type="protein sequence ID" value="SDK92785.1"/>
    <property type="molecule type" value="Genomic_DNA"/>
</dbReference>
<evidence type="ECO:0000256" key="2">
    <source>
        <dbReference type="ARBA" id="ARBA00022428"/>
    </source>
</evidence>
<dbReference type="UniPathway" id="UPA00079">
    <property type="reaction ID" value="UER00168"/>
</dbReference>
<keyword evidence="6 8" id="KW-1133">Transmembrane helix</keyword>
<evidence type="ECO:0000256" key="4">
    <source>
        <dbReference type="ARBA" id="ARBA00022679"/>
    </source>
</evidence>
<dbReference type="Pfam" id="PF01040">
    <property type="entry name" value="UbiA"/>
    <property type="match status" value="1"/>
</dbReference>
<accession>A0A1G9FWT6</accession>
<dbReference type="InterPro" id="IPR000537">
    <property type="entry name" value="UbiA_prenyltransferase"/>
</dbReference>
<feature type="transmembrane region" description="Helical" evidence="8">
    <location>
        <begin position="151"/>
        <end position="169"/>
    </location>
</feature>